<dbReference type="PRINTS" id="PR00420">
    <property type="entry name" value="RNGMNOXGNASE"/>
</dbReference>
<feature type="transmembrane region" description="Helical" evidence="2">
    <location>
        <begin position="59"/>
        <end position="78"/>
    </location>
</feature>
<evidence type="ECO:0000313" key="4">
    <source>
        <dbReference type="EMBL" id="OZI71043.1"/>
    </source>
</evidence>
<evidence type="ECO:0000313" key="5">
    <source>
        <dbReference type="Proteomes" id="UP000216429"/>
    </source>
</evidence>
<name>A0A261VD14_9BORD</name>
<dbReference type="InterPro" id="IPR036188">
    <property type="entry name" value="FAD/NAD-bd_sf"/>
</dbReference>
<dbReference type="InterPro" id="IPR002938">
    <property type="entry name" value="FAD-bd"/>
</dbReference>
<evidence type="ECO:0000259" key="3">
    <source>
        <dbReference type="Pfam" id="PF01494"/>
    </source>
</evidence>
<keyword evidence="2" id="KW-0812">Transmembrane</keyword>
<comment type="caution">
    <text evidence="4">The sequence shown here is derived from an EMBL/GenBank/DDBJ whole genome shotgun (WGS) entry which is preliminary data.</text>
</comment>
<dbReference type="EMBL" id="NEVU01000003">
    <property type="protein sequence ID" value="OZI71043.1"/>
    <property type="molecule type" value="Genomic_DNA"/>
</dbReference>
<evidence type="ECO:0000256" key="1">
    <source>
        <dbReference type="SAM" id="MobiDB-lite"/>
    </source>
</evidence>
<evidence type="ECO:0000256" key="2">
    <source>
        <dbReference type="SAM" id="Phobius"/>
    </source>
</evidence>
<protein>
    <submittedName>
        <fullName evidence="4">2-polyprenyl-6-methoxyphenol hydroxylase</fullName>
    </submittedName>
</protein>
<dbReference type="PANTHER" id="PTHR46865">
    <property type="entry name" value="OXIDOREDUCTASE-RELATED"/>
    <property type="match status" value="1"/>
</dbReference>
<proteinExistence type="predicted"/>
<dbReference type="Gene3D" id="3.50.50.60">
    <property type="entry name" value="FAD/NAD(P)-binding domain"/>
    <property type="match status" value="1"/>
</dbReference>
<reference evidence="5" key="1">
    <citation type="submission" date="2017-05" db="EMBL/GenBank/DDBJ databases">
        <title>Complete and WGS of Bordetella genogroups.</title>
        <authorList>
            <person name="Spilker T."/>
            <person name="Lipuma J."/>
        </authorList>
    </citation>
    <scope>NUCLEOTIDE SEQUENCE [LARGE SCALE GENOMIC DNA]</scope>
    <source>
        <strain evidence="5">AU6712</strain>
    </source>
</reference>
<feature type="compositionally biased region" description="Basic residues" evidence="1">
    <location>
        <begin position="1"/>
        <end position="14"/>
    </location>
</feature>
<gene>
    <name evidence="4" type="ORF">CAL22_14230</name>
</gene>
<feature type="region of interest" description="Disordered" evidence="1">
    <location>
        <begin position="1"/>
        <end position="26"/>
    </location>
</feature>
<dbReference type="OrthoDB" id="9147239at2"/>
<dbReference type="AlphaFoldDB" id="A0A261VD14"/>
<dbReference type="Pfam" id="PF01494">
    <property type="entry name" value="FAD_binding_3"/>
    <property type="match status" value="1"/>
</dbReference>
<feature type="domain" description="FAD-binding" evidence="3">
    <location>
        <begin position="63"/>
        <end position="365"/>
    </location>
</feature>
<sequence>MRRCGHRRAGRRDRRGPGPGPGLRPRLCIRRRVDAGGLLRPAARGQTFFSRRSRLTNQAPLAVIAGAGVAGLSQAWWLTRAGWRVVLAERAAHLRDGGYMMGLSGPGLHTARSMGLVPALRAVEHDIGENVYRDRAGREIMRIRYRDLLEQLDWITLRRSDLVRVLHEATRDHCDLRLSCTVAQWQDDGNQVAVTLSDGSQWQADLLIGADGVHSTLRAGAFDARYEALGYRYAAYDVADSLGLSPDFVSYAAVGQQVEYHGLGQERLAVLHVWRSAESGLVPASQRRALLQELAGHTHPQVRRVLDSLPADAPIVMDDLAMIDMPSWHRGRVLLAGDAAHSLSLISGQGAGMAMASAAVLAQELQRQPVAGALQAHDARLRPIIVQLQARSRKLAPMYVPAAPWSFRLRNTAMRYLPKLVLKRYFLSGLKSEAEAARALA</sequence>
<keyword evidence="2" id="KW-0472">Membrane</keyword>
<dbReference type="InterPro" id="IPR051704">
    <property type="entry name" value="FAD_aromatic-hydroxylase"/>
</dbReference>
<dbReference type="SUPFAM" id="SSF51905">
    <property type="entry name" value="FAD/NAD(P)-binding domain"/>
    <property type="match status" value="1"/>
</dbReference>
<keyword evidence="2" id="KW-1133">Transmembrane helix</keyword>
<dbReference type="Proteomes" id="UP000216429">
    <property type="component" value="Unassembled WGS sequence"/>
</dbReference>
<accession>A0A261VD14</accession>
<keyword evidence="5" id="KW-1185">Reference proteome</keyword>
<dbReference type="GO" id="GO:0071949">
    <property type="term" value="F:FAD binding"/>
    <property type="evidence" value="ECO:0007669"/>
    <property type="project" value="InterPro"/>
</dbReference>
<organism evidence="4 5">
    <name type="scientific">Bordetella genomosp. 12</name>
    <dbReference type="NCBI Taxonomy" id="463035"/>
    <lineage>
        <taxon>Bacteria</taxon>
        <taxon>Pseudomonadati</taxon>
        <taxon>Pseudomonadota</taxon>
        <taxon>Betaproteobacteria</taxon>
        <taxon>Burkholderiales</taxon>
        <taxon>Alcaligenaceae</taxon>
        <taxon>Bordetella</taxon>
    </lineage>
</organism>